<dbReference type="SUPFAM" id="SSF56112">
    <property type="entry name" value="Protein kinase-like (PK-like)"/>
    <property type="match status" value="1"/>
</dbReference>
<protein>
    <recommendedName>
        <fullName evidence="8">Serine-threonine/tyrosine-protein kinase catalytic domain-containing protein</fullName>
    </recommendedName>
</protein>
<keyword evidence="3" id="KW-0732">Signal</keyword>
<accession>A0A498KRY6</accession>
<evidence type="ECO:0000256" key="3">
    <source>
        <dbReference type="ARBA" id="ARBA00022729"/>
    </source>
</evidence>
<evidence type="ECO:0000313" key="6">
    <source>
        <dbReference type="EMBL" id="RXI07803.1"/>
    </source>
</evidence>
<keyword evidence="2" id="KW-0812">Transmembrane</keyword>
<keyword evidence="7" id="KW-1185">Reference proteome</keyword>
<comment type="subcellular location">
    <subcellularLocation>
        <location evidence="1">Membrane</location>
        <topology evidence="1">Single-pass membrane protein</topology>
    </subcellularLocation>
</comment>
<evidence type="ECO:0000256" key="1">
    <source>
        <dbReference type="ARBA" id="ARBA00004167"/>
    </source>
</evidence>
<evidence type="ECO:0000256" key="5">
    <source>
        <dbReference type="ARBA" id="ARBA00023136"/>
    </source>
</evidence>
<dbReference type="EMBL" id="RDQH01000327">
    <property type="protein sequence ID" value="RXI07803.1"/>
    <property type="molecule type" value="Genomic_DNA"/>
</dbReference>
<evidence type="ECO:0000256" key="2">
    <source>
        <dbReference type="ARBA" id="ARBA00022692"/>
    </source>
</evidence>
<dbReference type="PANTHER" id="PTHR47974:SF19">
    <property type="entry name" value="RECEPTOR-LIKE SERINE_THREONINE-PROTEIN KINASE"/>
    <property type="match status" value="1"/>
</dbReference>
<name>A0A498KRY6_MALDO</name>
<dbReference type="PANTHER" id="PTHR47974">
    <property type="entry name" value="OS07G0415500 PROTEIN"/>
    <property type="match status" value="1"/>
</dbReference>
<comment type="caution">
    <text evidence="6">The sequence shown here is derived from an EMBL/GenBank/DDBJ whole genome shotgun (WGS) entry which is preliminary data.</text>
</comment>
<dbReference type="InterPro" id="IPR011009">
    <property type="entry name" value="Kinase-like_dom_sf"/>
</dbReference>
<evidence type="ECO:0000256" key="4">
    <source>
        <dbReference type="ARBA" id="ARBA00022989"/>
    </source>
</evidence>
<dbReference type="GO" id="GO:0016020">
    <property type="term" value="C:membrane"/>
    <property type="evidence" value="ECO:0007669"/>
    <property type="project" value="UniProtKB-SubCell"/>
</dbReference>
<evidence type="ECO:0008006" key="8">
    <source>
        <dbReference type="Google" id="ProtNLM"/>
    </source>
</evidence>
<keyword evidence="5" id="KW-0472">Membrane</keyword>
<sequence length="93" mass="10626">MSSKNVLEGQDDGDELSRACKVACWCIQEDEKDRPTMRQVVQILEGVSDIGVPPIPQFLQNLTESSVKNINYQETDVRFMFMVGITMQRKEMV</sequence>
<dbReference type="AlphaFoldDB" id="A0A498KRY6"/>
<keyword evidence="4" id="KW-1133">Transmembrane helix</keyword>
<dbReference type="Proteomes" id="UP000290289">
    <property type="component" value="Chromosome 1"/>
</dbReference>
<gene>
    <name evidence="6" type="ORF">DVH24_009834</name>
</gene>
<evidence type="ECO:0000313" key="7">
    <source>
        <dbReference type="Proteomes" id="UP000290289"/>
    </source>
</evidence>
<reference evidence="6 7" key="1">
    <citation type="submission" date="2018-10" db="EMBL/GenBank/DDBJ databases">
        <title>A high-quality apple genome assembly.</title>
        <authorList>
            <person name="Hu J."/>
        </authorList>
    </citation>
    <scope>NUCLEOTIDE SEQUENCE [LARGE SCALE GENOMIC DNA]</scope>
    <source>
        <strain evidence="7">cv. HFTH1</strain>
        <tissue evidence="6">Young leaf</tissue>
    </source>
</reference>
<proteinExistence type="predicted"/>
<organism evidence="6 7">
    <name type="scientific">Malus domestica</name>
    <name type="common">Apple</name>
    <name type="synonym">Pyrus malus</name>
    <dbReference type="NCBI Taxonomy" id="3750"/>
    <lineage>
        <taxon>Eukaryota</taxon>
        <taxon>Viridiplantae</taxon>
        <taxon>Streptophyta</taxon>
        <taxon>Embryophyta</taxon>
        <taxon>Tracheophyta</taxon>
        <taxon>Spermatophyta</taxon>
        <taxon>Magnoliopsida</taxon>
        <taxon>eudicotyledons</taxon>
        <taxon>Gunneridae</taxon>
        <taxon>Pentapetalae</taxon>
        <taxon>rosids</taxon>
        <taxon>fabids</taxon>
        <taxon>Rosales</taxon>
        <taxon>Rosaceae</taxon>
        <taxon>Amygdaloideae</taxon>
        <taxon>Maleae</taxon>
        <taxon>Malus</taxon>
    </lineage>
</organism>
<dbReference type="Gene3D" id="1.10.510.10">
    <property type="entry name" value="Transferase(Phosphotransferase) domain 1"/>
    <property type="match status" value="1"/>
</dbReference>